<evidence type="ECO:0000313" key="7">
    <source>
        <dbReference type="EMBL" id="KPI38209.1"/>
    </source>
</evidence>
<dbReference type="InterPro" id="IPR000644">
    <property type="entry name" value="CBS_dom"/>
</dbReference>
<dbReference type="VEuPathDB" id="FungiDB:AB675_1077"/>
<gene>
    <name evidence="7" type="ORF">AB675_1077</name>
</gene>
<name>A0A0N0NKT4_9EURO</name>
<dbReference type="GO" id="GO:0031588">
    <property type="term" value="C:nucleotide-activated protein kinase complex"/>
    <property type="evidence" value="ECO:0007669"/>
    <property type="project" value="TreeGrafter"/>
</dbReference>
<feature type="domain" description="CBS" evidence="6">
    <location>
        <begin position="357"/>
        <end position="414"/>
    </location>
</feature>
<evidence type="ECO:0000256" key="3">
    <source>
        <dbReference type="ARBA" id="ARBA00023122"/>
    </source>
</evidence>
<evidence type="ECO:0000259" key="6">
    <source>
        <dbReference type="PROSITE" id="PS51371"/>
    </source>
</evidence>
<dbReference type="SMART" id="SM00116">
    <property type="entry name" value="CBS"/>
    <property type="match status" value="4"/>
</dbReference>
<dbReference type="InterPro" id="IPR050511">
    <property type="entry name" value="AMPK_gamma/SDS23_families"/>
</dbReference>
<sequence length="430" mass="47244">MEDRQPQTSPPSQPNSQPGSMSRSNDATTAALNGSPPVPHSTSKTASTTTNIAPGHEASFVSPATFLQPIPSGRPRASSRPVTPAKAADKRDEAPPKIKRQIDRDEELGLKKIRDFLRARTAYDVLPLSFRLIELDVSLTVKESLQILVQCGIVSAPLWDSSTSTYAGLLTVNDYLNVVQYYNLNVDKLKDVDNLLLSDLREVERVLGTRPPETISVTPEAILYDALRKQLVSRARRIPLVSYDSDTQRTMVTSVITQYRILKFIAMNVRDYHLLRKPLRTLKIGTYDNIVRCSLDSTVLDVIDEMVTRNISSVPVVTYDGVLINVFEAVDVIDVLKSGDYGNLTWTVGKALSARAASHPGIYTCSDEDGLDTILDTIRKSRVHRLSIVDEQGYLVGVLSLSDILQYILVGGDEGDGNLSNGQEVSTTSA</sequence>
<dbReference type="Gene3D" id="3.10.580.10">
    <property type="entry name" value="CBS-domain"/>
    <property type="match status" value="2"/>
</dbReference>
<reference evidence="7 8" key="1">
    <citation type="submission" date="2015-06" db="EMBL/GenBank/DDBJ databases">
        <title>Draft genome of the ant-associated black yeast Phialophora attae CBS 131958.</title>
        <authorList>
            <person name="Moreno L.F."/>
            <person name="Stielow B.J."/>
            <person name="de Hoog S."/>
            <person name="Vicente V.A."/>
            <person name="Weiss V.A."/>
            <person name="de Vries M."/>
            <person name="Cruz L.M."/>
            <person name="Souza E.M."/>
        </authorList>
    </citation>
    <scope>NUCLEOTIDE SEQUENCE [LARGE SCALE GENOMIC DNA]</scope>
    <source>
        <strain evidence="7 8">CBS 131958</strain>
    </source>
</reference>
<evidence type="ECO:0000256" key="1">
    <source>
        <dbReference type="ARBA" id="ARBA00006750"/>
    </source>
</evidence>
<dbReference type="PANTHER" id="PTHR13780">
    <property type="entry name" value="AMP-ACTIVATED PROTEIN KINASE, GAMMA REGULATORY SUBUNIT"/>
    <property type="match status" value="1"/>
</dbReference>
<keyword evidence="8" id="KW-1185">Reference proteome</keyword>
<dbReference type="STRING" id="1664694.A0A0N0NKT4"/>
<evidence type="ECO:0000256" key="5">
    <source>
        <dbReference type="SAM" id="MobiDB-lite"/>
    </source>
</evidence>
<dbReference type="Proteomes" id="UP000038010">
    <property type="component" value="Unassembled WGS sequence"/>
</dbReference>
<comment type="similarity">
    <text evidence="1">Belongs to the 5'-AMP-activated protein kinase gamma subunit family.</text>
</comment>
<evidence type="ECO:0000256" key="4">
    <source>
        <dbReference type="PROSITE-ProRule" id="PRU00703"/>
    </source>
</evidence>
<proteinExistence type="inferred from homology"/>
<comment type="caution">
    <text evidence="7">The sequence shown here is derived from an EMBL/GenBank/DDBJ whole genome shotgun (WGS) entry which is preliminary data.</text>
</comment>
<feature type="region of interest" description="Disordered" evidence="5">
    <location>
        <begin position="1"/>
        <end position="102"/>
    </location>
</feature>
<dbReference type="PROSITE" id="PS51371">
    <property type="entry name" value="CBS"/>
    <property type="match status" value="2"/>
</dbReference>
<dbReference type="GeneID" id="28731441"/>
<feature type="compositionally biased region" description="Polar residues" evidence="5">
    <location>
        <begin position="23"/>
        <end position="32"/>
    </location>
</feature>
<dbReference type="GO" id="GO:0005634">
    <property type="term" value="C:nucleus"/>
    <property type="evidence" value="ECO:0007669"/>
    <property type="project" value="TreeGrafter"/>
</dbReference>
<dbReference type="GO" id="GO:0019901">
    <property type="term" value="F:protein kinase binding"/>
    <property type="evidence" value="ECO:0007669"/>
    <property type="project" value="TreeGrafter"/>
</dbReference>
<keyword evidence="2" id="KW-0677">Repeat</keyword>
<evidence type="ECO:0000313" key="8">
    <source>
        <dbReference type="Proteomes" id="UP000038010"/>
    </source>
</evidence>
<evidence type="ECO:0000256" key="2">
    <source>
        <dbReference type="ARBA" id="ARBA00022737"/>
    </source>
</evidence>
<dbReference type="Pfam" id="PF00571">
    <property type="entry name" value="CBS"/>
    <property type="match status" value="2"/>
</dbReference>
<dbReference type="PANTHER" id="PTHR13780:SF35">
    <property type="entry name" value="LD22662P"/>
    <property type="match status" value="1"/>
</dbReference>
<dbReference type="RefSeq" id="XP_017998172.1">
    <property type="nucleotide sequence ID" value="XM_018139572.1"/>
</dbReference>
<dbReference type="GO" id="GO:0005737">
    <property type="term" value="C:cytoplasm"/>
    <property type="evidence" value="ECO:0007669"/>
    <property type="project" value="TreeGrafter"/>
</dbReference>
<feature type="compositionally biased region" description="Basic and acidic residues" evidence="5">
    <location>
        <begin position="87"/>
        <end position="102"/>
    </location>
</feature>
<protein>
    <submittedName>
        <fullName evidence="7">Nuclear protein SNF4</fullName>
    </submittedName>
</protein>
<accession>A0A0N0NKT4</accession>
<dbReference type="EMBL" id="LFJN01000020">
    <property type="protein sequence ID" value="KPI38209.1"/>
    <property type="molecule type" value="Genomic_DNA"/>
</dbReference>
<dbReference type="OrthoDB" id="286637at2759"/>
<organism evidence="7 8">
    <name type="scientific">Cyphellophora attinorum</name>
    <dbReference type="NCBI Taxonomy" id="1664694"/>
    <lineage>
        <taxon>Eukaryota</taxon>
        <taxon>Fungi</taxon>
        <taxon>Dikarya</taxon>
        <taxon>Ascomycota</taxon>
        <taxon>Pezizomycotina</taxon>
        <taxon>Eurotiomycetes</taxon>
        <taxon>Chaetothyriomycetidae</taxon>
        <taxon>Chaetothyriales</taxon>
        <taxon>Cyphellophoraceae</taxon>
        <taxon>Cyphellophora</taxon>
    </lineage>
</organism>
<dbReference type="SUPFAM" id="SSF54631">
    <property type="entry name" value="CBS-domain pair"/>
    <property type="match status" value="2"/>
</dbReference>
<feature type="compositionally biased region" description="Polar residues" evidence="5">
    <location>
        <begin position="40"/>
        <end position="52"/>
    </location>
</feature>
<keyword evidence="3 4" id="KW-0129">CBS domain</keyword>
<feature type="domain" description="CBS" evidence="6">
    <location>
        <begin position="284"/>
        <end position="345"/>
    </location>
</feature>
<dbReference type="GO" id="GO:0019887">
    <property type="term" value="F:protein kinase regulator activity"/>
    <property type="evidence" value="ECO:0007669"/>
    <property type="project" value="TreeGrafter"/>
</dbReference>
<dbReference type="InterPro" id="IPR046342">
    <property type="entry name" value="CBS_dom_sf"/>
</dbReference>
<dbReference type="AlphaFoldDB" id="A0A0N0NKT4"/>
<dbReference type="GO" id="GO:0016208">
    <property type="term" value="F:AMP binding"/>
    <property type="evidence" value="ECO:0007669"/>
    <property type="project" value="TreeGrafter"/>
</dbReference>